<evidence type="ECO:0000256" key="7">
    <source>
        <dbReference type="SAM" id="Coils"/>
    </source>
</evidence>
<protein>
    <submittedName>
        <fullName evidence="11">Centrosomal protein 57</fullName>
    </submittedName>
</protein>
<keyword evidence="5 7" id="KW-0175">Coiled coil</keyword>
<evidence type="ECO:0000256" key="1">
    <source>
        <dbReference type="ARBA" id="ARBA00004300"/>
    </source>
</evidence>
<name>A0A4W3IIA9_CALMI</name>
<comment type="subcellular location">
    <subcellularLocation>
        <location evidence="1">Cytoplasm</location>
        <location evidence="1">Cytoskeleton</location>
        <location evidence="1">Microtubule organizing center</location>
        <location evidence="1">Centrosome</location>
    </subcellularLocation>
</comment>
<gene>
    <name evidence="11" type="primary">LOC103184099</name>
</gene>
<organism evidence="11 12">
    <name type="scientific">Callorhinchus milii</name>
    <name type="common">Ghost shark</name>
    <dbReference type="NCBI Taxonomy" id="7868"/>
    <lineage>
        <taxon>Eukaryota</taxon>
        <taxon>Metazoa</taxon>
        <taxon>Chordata</taxon>
        <taxon>Craniata</taxon>
        <taxon>Vertebrata</taxon>
        <taxon>Chondrichthyes</taxon>
        <taxon>Holocephali</taxon>
        <taxon>Chimaeriformes</taxon>
        <taxon>Callorhinchidae</taxon>
        <taxon>Callorhinchus</taxon>
    </lineage>
</organism>
<evidence type="ECO:0000256" key="2">
    <source>
        <dbReference type="ARBA" id="ARBA00008179"/>
    </source>
</evidence>
<evidence type="ECO:0000256" key="6">
    <source>
        <dbReference type="ARBA" id="ARBA00023212"/>
    </source>
</evidence>
<dbReference type="PANTHER" id="PTHR19336">
    <property type="entry name" value="UNCHARACTERIZED DUF1167"/>
    <property type="match status" value="1"/>
</dbReference>
<dbReference type="GeneID" id="103184099"/>
<dbReference type="InterPro" id="IPR025913">
    <property type="entry name" value="Cep57_CLD"/>
</dbReference>
<feature type="coiled-coil region" evidence="7">
    <location>
        <begin position="62"/>
        <end position="141"/>
    </location>
</feature>
<reference evidence="12" key="2">
    <citation type="journal article" date="2007" name="PLoS Biol.">
        <title>Survey sequencing and comparative analysis of the elephant shark (Callorhinchus milii) genome.</title>
        <authorList>
            <person name="Venkatesh B."/>
            <person name="Kirkness E.F."/>
            <person name="Loh Y.H."/>
            <person name="Halpern A.L."/>
            <person name="Lee A.P."/>
            <person name="Johnson J."/>
            <person name="Dandona N."/>
            <person name="Viswanathan L.D."/>
            <person name="Tay A."/>
            <person name="Venter J.C."/>
            <person name="Strausberg R.L."/>
            <person name="Brenner S."/>
        </authorList>
    </citation>
    <scope>NUCLEOTIDE SEQUENCE [LARGE SCALE GENOMIC DNA]</scope>
</reference>
<evidence type="ECO:0000256" key="4">
    <source>
        <dbReference type="ARBA" id="ARBA00022701"/>
    </source>
</evidence>
<dbReference type="OrthoDB" id="76453at2759"/>
<evidence type="ECO:0000313" key="12">
    <source>
        <dbReference type="Proteomes" id="UP000314986"/>
    </source>
</evidence>
<dbReference type="Pfam" id="PF14073">
    <property type="entry name" value="Cep57_CLD"/>
    <property type="match status" value="1"/>
</dbReference>
<evidence type="ECO:0000313" key="11">
    <source>
        <dbReference type="Ensembl" id="ENSCMIP00000028697.1"/>
    </source>
</evidence>
<dbReference type="InterPro" id="IPR024957">
    <property type="entry name" value="Cep57_MT-bd_dom"/>
</dbReference>
<keyword evidence="12" id="KW-1185">Reference proteome</keyword>
<dbReference type="RefSeq" id="XP_007900144.1">
    <property type="nucleotide sequence ID" value="XM_007901953.2"/>
</dbReference>
<dbReference type="GO" id="GO:0042802">
    <property type="term" value="F:identical protein binding"/>
    <property type="evidence" value="ECO:0007669"/>
    <property type="project" value="InterPro"/>
</dbReference>
<evidence type="ECO:0000259" key="10">
    <source>
        <dbReference type="Pfam" id="PF14073"/>
    </source>
</evidence>
<evidence type="ECO:0000256" key="8">
    <source>
        <dbReference type="SAM" id="MobiDB-lite"/>
    </source>
</evidence>
<keyword evidence="6" id="KW-0206">Cytoskeleton</keyword>
<dbReference type="GO" id="GO:0043015">
    <property type="term" value="F:gamma-tubulin binding"/>
    <property type="evidence" value="ECO:0007669"/>
    <property type="project" value="InterPro"/>
</dbReference>
<feature type="region of interest" description="Disordered" evidence="8">
    <location>
        <begin position="407"/>
        <end position="453"/>
    </location>
</feature>
<keyword evidence="3" id="KW-0963">Cytoplasm</keyword>
<feature type="compositionally biased region" description="Basic residues" evidence="8">
    <location>
        <begin position="409"/>
        <end position="429"/>
    </location>
</feature>
<reference evidence="12" key="1">
    <citation type="journal article" date="2006" name="Science">
        <title>Ancient noncoding elements conserved in the human genome.</title>
        <authorList>
            <person name="Venkatesh B."/>
            <person name="Kirkness E.F."/>
            <person name="Loh Y.H."/>
            <person name="Halpern A.L."/>
            <person name="Lee A.P."/>
            <person name="Johnson J."/>
            <person name="Dandona N."/>
            <person name="Viswanathan L.D."/>
            <person name="Tay A."/>
            <person name="Venter J.C."/>
            <person name="Strausberg R.L."/>
            <person name="Brenner S."/>
        </authorList>
    </citation>
    <scope>NUCLEOTIDE SEQUENCE [LARGE SCALE GENOMIC DNA]</scope>
</reference>
<dbReference type="Ensembl" id="ENSCMIT00000029152.1">
    <property type="protein sequence ID" value="ENSCMIP00000028697.1"/>
    <property type="gene ID" value="ENSCMIG00000012446.1"/>
</dbReference>
<reference evidence="12" key="3">
    <citation type="journal article" date="2014" name="Nature">
        <title>Elephant shark genome provides unique insights into gnathostome evolution.</title>
        <authorList>
            <consortium name="International Elephant Shark Genome Sequencing Consortium"/>
            <person name="Venkatesh B."/>
            <person name="Lee A.P."/>
            <person name="Ravi V."/>
            <person name="Maurya A.K."/>
            <person name="Lian M.M."/>
            <person name="Swann J.B."/>
            <person name="Ohta Y."/>
            <person name="Flajnik M.F."/>
            <person name="Sutoh Y."/>
            <person name="Kasahara M."/>
            <person name="Hoon S."/>
            <person name="Gangu V."/>
            <person name="Roy S.W."/>
            <person name="Irimia M."/>
            <person name="Korzh V."/>
            <person name="Kondrychyn I."/>
            <person name="Lim Z.W."/>
            <person name="Tay B.H."/>
            <person name="Tohari S."/>
            <person name="Kong K.W."/>
            <person name="Ho S."/>
            <person name="Lorente-Galdos B."/>
            <person name="Quilez J."/>
            <person name="Marques-Bonet T."/>
            <person name="Raney B.J."/>
            <person name="Ingham P.W."/>
            <person name="Tay A."/>
            <person name="Hillier L.W."/>
            <person name="Minx P."/>
            <person name="Boehm T."/>
            <person name="Wilson R.K."/>
            <person name="Brenner S."/>
            <person name="Warren W.C."/>
        </authorList>
    </citation>
    <scope>NUCLEOTIDE SEQUENCE [LARGE SCALE GENOMIC DNA]</scope>
</reference>
<reference evidence="11" key="5">
    <citation type="submission" date="2025-09" db="UniProtKB">
        <authorList>
            <consortium name="Ensembl"/>
        </authorList>
    </citation>
    <scope>IDENTIFICATION</scope>
</reference>
<dbReference type="GO" id="GO:0005874">
    <property type="term" value="C:microtubule"/>
    <property type="evidence" value="ECO:0007669"/>
    <property type="project" value="UniProtKB-KW"/>
</dbReference>
<reference evidence="11" key="4">
    <citation type="submission" date="2025-08" db="UniProtKB">
        <authorList>
            <consortium name="Ensembl"/>
        </authorList>
    </citation>
    <scope>IDENTIFICATION</scope>
</reference>
<dbReference type="GeneTree" id="ENSGT00530000063695"/>
<dbReference type="PANTHER" id="PTHR19336:SF11">
    <property type="entry name" value="CENTROSOMAL PROTEIN OF 57 KDA"/>
    <property type="match status" value="1"/>
</dbReference>
<keyword evidence="4" id="KW-0493">Microtubule</keyword>
<evidence type="ECO:0000256" key="3">
    <source>
        <dbReference type="ARBA" id="ARBA00022490"/>
    </source>
</evidence>
<feature type="domain" description="Cep57 centrosome microtubule-binding" evidence="9">
    <location>
        <begin position="342"/>
        <end position="413"/>
    </location>
</feature>
<dbReference type="GO" id="GO:0005813">
    <property type="term" value="C:centrosome"/>
    <property type="evidence" value="ECO:0007669"/>
    <property type="project" value="UniProtKB-SubCell"/>
</dbReference>
<sequence length="497" mass="56780">MSACHGSERLQDYLDESCQGQSSHNTSFIPSFTPYPMDKPFINADLRRCPDDPIFAYPETNSRAVLSALKNLQEKIRKLELERIQAEENMKRLSEETAEYKKVLDKEKRREGNMRTVSQHNQELSAQLASAESRCNLLEKQLEYMRHMVQNAEMNKTTVLQRQASLENRGCVSGLDLQARLEKLDLLEREYFKLTTTQTAAERKICVLEQKLREEEHQRKLVQDKAAQLQTGLETNRILLQAVSPTPPKIQKPKKKKKQPIKNACTNQFHAQPHYRLSLGDVPFVAGKSASPSHSVRANVQHVLHLLKQHNRILCNEQVVNEQPMVRFIECSKSNKMSQASSTVSSTLHEELCELLLTLQDEFGQMSFEHQELVKQIQEAQTDCIRDDLERELEALVKRMEAKGDQIAKVHKHQASLRKLKETRRKKQSASKGSSNKRTGNGSESEVKVTTTVTTRGKDAVGIKVRPGDKSRGSLRLLKDMQILQTTLQKDDVSWGY</sequence>
<dbReference type="Pfam" id="PF06657">
    <property type="entry name" value="Cep57_MT_bd"/>
    <property type="match status" value="1"/>
</dbReference>
<feature type="compositionally biased region" description="Polar residues" evidence="8">
    <location>
        <begin position="430"/>
        <end position="444"/>
    </location>
</feature>
<feature type="domain" description="Cep57 centrosome localisation" evidence="10">
    <location>
        <begin position="64"/>
        <end position="240"/>
    </location>
</feature>
<dbReference type="AlphaFoldDB" id="A0A4W3IIA9"/>
<dbReference type="GO" id="GO:0008017">
    <property type="term" value="F:microtubule binding"/>
    <property type="evidence" value="ECO:0007669"/>
    <property type="project" value="InterPro"/>
</dbReference>
<dbReference type="FunFam" id="1.20.58.90:FF:000003">
    <property type="entry name" value="Centrosomal protein of 57 kDa"/>
    <property type="match status" value="1"/>
</dbReference>
<evidence type="ECO:0000259" key="9">
    <source>
        <dbReference type="Pfam" id="PF06657"/>
    </source>
</evidence>
<dbReference type="Proteomes" id="UP000314986">
    <property type="component" value="Unassembled WGS sequence"/>
</dbReference>
<dbReference type="STRING" id="7868.ENSCMIP00000028697"/>
<evidence type="ECO:0000256" key="5">
    <source>
        <dbReference type="ARBA" id="ARBA00023054"/>
    </source>
</evidence>
<comment type="similarity">
    <text evidence="2">Belongs to the translokin family.</text>
</comment>
<proteinExistence type="inferred from homology"/>
<dbReference type="InParanoid" id="A0A4W3IIA9"/>
<dbReference type="InterPro" id="IPR051756">
    <property type="entry name" value="Centrosomal_MT-associated"/>
</dbReference>
<accession>A0A4W3IIA9</accession>
<dbReference type="Gene3D" id="1.20.58.90">
    <property type="match status" value="1"/>
</dbReference>
<dbReference type="OMA" id="YMKQMIA"/>